<dbReference type="AlphaFoldDB" id="K0RQI5"/>
<keyword evidence="2" id="KW-1185">Reference proteome</keyword>
<name>K0RQI5_THAOC</name>
<comment type="caution">
    <text evidence="1">The sequence shown here is derived from an EMBL/GenBank/DDBJ whole genome shotgun (WGS) entry which is preliminary data.</text>
</comment>
<feature type="non-terminal residue" evidence="1">
    <location>
        <position position="504"/>
    </location>
</feature>
<protein>
    <submittedName>
        <fullName evidence="1">Uncharacterized protein</fullName>
    </submittedName>
</protein>
<evidence type="ECO:0000313" key="2">
    <source>
        <dbReference type="Proteomes" id="UP000266841"/>
    </source>
</evidence>
<accession>K0RQI5</accession>
<dbReference type="EMBL" id="AGNL01035577">
    <property type="protein sequence ID" value="EJK54609.1"/>
    <property type="molecule type" value="Genomic_DNA"/>
</dbReference>
<sequence length="504" mass="56957">MPDEPDELGTRELTCQLDWIDDETRLDDEECNDFKEYCQTQLVITYPRYVWPLPRDPVIDDFMPGYCCLDTPTGTDFESEFWGQHYDSSQDGMKCQNRGKWHMGMSDECSNGGGQWFRTPCITLHRCIDARPRKDEDGYSESFEEFVVENEIEIYDHTDLEQCQTARAALGFDVDHPNDHEVCDLFFRDLDFLAGGADGEEVKFEQVTYTPIEYPPDDPLTFEKLPGLASLDIKEELEEEVEKHRYALETASFTLGILVGEFKEVVDKTIDIKNDLCKAKKGACNVKKQAVDLLVSKISLASVYNEAVRFIGIFQNPLYGVKSFAIAALEKKRLAAEVALLGCYTAGEVTCVTLGTVAKAYVWALFYAAKVAKKAVDIAREDVKLPETMTKEGFEYNEATYHNVIRQYEWNAEALDIVNLNIREQHIQMRGELQFLGIQIFNALPGATAGDLSTLCSNLLGVGSGRRRLGSNEGPYSLKVTYDDSSFIEDIKEIQGAEEEIVDE</sequence>
<dbReference type="OrthoDB" id="57292at2759"/>
<gene>
    <name evidence="1" type="ORF">THAOC_25745</name>
</gene>
<organism evidence="1 2">
    <name type="scientific">Thalassiosira oceanica</name>
    <name type="common">Marine diatom</name>
    <dbReference type="NCBI Taxonomy" id="159749"/>
    <lineage>
        <taxon>Eukaryota</taxon>
        <taxon>Sar</taxon>
        <taxon>Stramenopiles</taxon>
        <taxon>Ochrophyta</taxon>
        <taxon>Bacillariophyta</taxon>
        <taxon>Coscinodiscophyceae</taxon>
        <taxon>Thalassiosirophycidae</taxon>
        <taxon>Thalassiosirales</taxon>
        <taxon>Thalassiosiraceae</taxon>
        <taxon>Thalassiosira</taxon>
    </lineage>
</organism>
<evidence type="ECO:0000313" key="1">
    <source>
        <dbReference type="EMBL" id="EJK54609.1"/>
    </source>
</evidence>
<proteinExistence type="predicted"/>
<dbReference type="Proteomes" id="UP000266841">
    <property type="component" value="Unassembled WGS sequence"/>
</dbReference>
<reference evidence="1 2" key="1">
    <citation type="journal article" date="2012" name="Genome Biol.">
        <title>Genome and low-iron response of an oceanic diatom adapted to chronic iron limitation.</title>
        <authorList>
            <person name="Lommer M."/>
            <person name="Specht M."/>
            <person name="Roy A.S."/>
            <person name="Kraemer L."/>
            <person name="Andreson R."/>
            <person name="Gutowska M.A."/>
            <person name="Wolf J."/>
            <person name="Bergner S.V."/>
            <person name="Schilhabel M.B."/>
            <person name="Klostermeier U.C."/>
            <person name="Beiko R.G."/>
            <person name="Rosenstiel P."/>
            <person name="Hippler M."/>
            <person name="Laroche J."/>
        </authorList>
    </citation>
    <scope>NUCLEOTIDE SEQUENCE [LARGE SCALE GENOMIC DNA]</scope>
    <source>
        <strain evidence="1 2">CCMP1005</strain>
    </source>
</reference>